<protein>
    <recommendedName>
        <fullName evidence="11">Flagellar FliJ protein</fullName>
    </recommendedName>
</protein>
<reference evidence="10" key="1">
    <citation type="submission" date="2019-08" db="EMBL/GenBank/DDBJ databases">
        <authorList>
            <person name="Kucharzyk K."/>
            <person name="Murdoch R.W."/>
            <person name="Higgins S."/>
            <person name="Loffler F."/>
        </authorList>
    </citation>
    <scope>NUCLEOTIDE SEQUENCE</scope>
</reference>
<keyword evidence="2" id="KW-0813">Transport</keyword>
<evidence type="ECO:0000256" key="8">
    <source>
        <dbReference type="ARBA" id="ARBA00023225"/>
    </source>
</evidence>
<organism evidence="10">
    <name type="scientific">bioreactor metagenome</name>
    <dbReference type="NCBI Taxonomy" id="1076179"/>
    <lineage>
        <taxon>unclassified sequences</taxon>
        <taxon>metagenomes</taxon>
        <taxon>ecological metagenomes</taxon>
    </lineage>
</organism>
<sequence length="155" mass="17858">MKKFMFSLSTLFEMKKTRKDELQREYTEAKAKLERAFSEKITLDQICADESRRYEAKVKKGVTAADMEAHAIYFKELCDKISAAANQVTCAQLEVNQKQGALVETFKEIKALEKLREKQYREYLAEEEKQGNKIREDILAFNITGKKAELTGTVS</sequence>
<feature type="coiled-coil region" evidence="9">
    <location>
        <begin position="12"/>
        <end position="39"/>
    </location>
</feature>
<dbReference type="InterPro" id="IPR012823">
    <property type="entry name" value="Flagell_FliJ"/>
</dbReference>
<keyword evidence="4" id="KW-0145">Chemotaxis</keyword>
<dbReference type="GO" id="GO:0044781">
    <property type="term" value="P:bacterial-type flagellum organization"/>
    <property type="evidence" value="ECO:0007669"/>
    <property type="project" value="UniProtKB-KW"/>
</dbReference>
<evidence type="ECO:0000256" key="3">
    <source>
        <dbReference type="ARBA" id="ARBA00022475"/>
    </source>
</evidence>
<evidence type="ECO:0000256" key="1">
    <source>
        <dbReference type="ARBA" id="ARBA00004413"/>
    </source>
</evidence>
<keyword evidence="3" id="KW-1003">Cell membrane</keyword>
<dbReference type="GO" id="GO:0006935">
    <property type="term" value="P:chemotaxis"/>
    <property type="evidence" value="ECO:0007669"/>
    <property type="project" value="UniProtKB-KW"/>
</dbReference>
<dbReference type="EMBL" id="VSSQ01000974">
    <property type="protein sequence ID" value="MPM03689.1"/>
    <property type="molecule type" value="Genomic_DNA"/>
</dbReference>
<proteinExistence type="predicted"/>
<evidence type="ECO:0000256" key="6">
    <source>
        <dbReference type="ARBA" id="ARBA00022927"/>
    </source>
</evidence>
<name>A0A644WJB3_9ZZZZ</name>
<dbReference type="GO" id="GO:0071973">
    <property type="term" value="P:bacterial-type flagellum-dependent cell motility"/>
    <property type="evidence" value="ECO:0007669"/>
    <property type="project" value="InterPro"/>
</dbReference>
<evidence type="ECO:0000256" key="4">
    <source>
        <dbReference type="ARBA" id="ARBA00022500"/>
    </source>
</evidence>
<dbReference type="Pfam" id="PF02050">
    <property type="entry name" value="FliJ"/>
    <property type="match status" value="1"/>
</dbReference>
<dbReference type="NCBIfam" id="TIGR02473">
    <property type="entry name" value="flagell_FliJ"/>
    <property type="match status" value="1"/>
</dbReference>
<evidence type="ECO:0000256" key="9">
    <source>
        <dbReference type="SAM" id="Coils"/>
    </source>
</evidence>
<dbReference type="GO" id="GO:0015031">
    <property type="term" value="P:protein transport"/>
    <property type="evidence" value="ECO:0007669"/>
    <property type="project" value="UniProtKB-KW"/>
</dbReference>
<keyword evidence="9" id="KW-0175">Coiled coil</keyword>
<dbReference type="InterPro" id="IPR053716">
    <property type="entry name" value="Flag_assembly_chemotaxis_eff"/>
</dbReference>
<comment type="subcellular location">
    <subcellularLocation>
        <location evidence="1">Cell membrane</location>
        <topology evidence="1">Peripheral membrane protein</topology>
        <orientation evidence="1">Cytoplasmic side</orientation>
    </subcellularLocation>
</comment>
<accession>A0A644WJB3</accession>
<keyword evidence="6" id="KW-0653">Protein transport</keyword>
<evidence type="ECO:0000256" key="7">
    <source>
        <dbReference type="ARBA" id="ARBA00023136"/>
    </source>
</evidence>
<gene>
    <name evidence="10" type="ORF">SDC9_49956</name>
</gene>
<dbReference type="AlphaFoldDB" id="A0A644WJB3"/>
<keyword evidence="5" id="KW-1005">Bacterial flagellum biogenesis</keyword>
<dbReference type="Gene3D" id="1.10.287.1700">
    <property type="match status" value="1"/>
</dbReference>
<evidence type="ECO:0000256" key="2">
    <source>
        <dbReference type="ARBA" id="ARBA00022448"/>
    </source>
</evidence>
<keyword evidence="8" id="KW-1006">Bacterial flagellum protein export</keyword>
<dbReference type="GO" id="GO:0005886">
    <property type="term" value="C:plasma membrane"/>
    <property type="evidence" value="ECO:0007669"/>
    <property type="project" value="UniProtKB-SubCell"/>
</dbReference>
<evidence type="ECO:0000313" key="10">
    <source>
        <dbReference type="EMBL" id="MPM03689.1"/>
    </source>
</evidence>
<evidence type="ECO:0000256" key="5">
    <source>
        <dbReference type="ARBA" id="ARBA00022795"/>
    </source>
</evidence>
<comment type="caution">
    <text evidence="10">The sequence shown here is derived from an EMBL/GenBank/DDBJ whole genome shotgun (WGS) entry which is preliminary data.</text>
</comment>
<evidence type="ECO:0008006" key="11">
    <source>
        <dbReference type="Google" id="ProtNLM"/>
    </source>
</evidence>
<keyword evidence="7" id="KW-0472">Membrane</keyword>
<dbReference type="GO" id="GO:0009288">
    <property type="term" value="C:bacterial-type flagellum"/>
    <property type="evidence" value="ECO:0007669"/>
    <property type="project" value="InterPro"/>
</dbReference>